<protein>
    <submittedName>
        <fullName evidence="1">Uncharacterized protein</fullName>
    </submittedName>
</protein>
<dbReference type="Proteomes" id="UP000003120">
    <property type="component" value="Unassembled WGS sequence"/>
</dbReference>
<sequence>MKDEDLGWKKIVKELEELQELRLIIYIDDKKTYEKTGLAVDYVAMLMEYGSDEFRVSFPSRPFFRDTFQYHKEHFALMLEQGINDIVGGKTTAKKVLQKIGKYAVTKVQDTIHNGKFPPIAENTAKRKESDSPLIDESILISSIKYRIERSE</sequence>
<reference evidence="1 2" key="1">
    <citation type="submission" date="2012-07" db="EMBL/GenBank/DDBJ databases">
        <authorList>
            <person name="Durkin A.S."/>
            <person name="McCorrison J."/>
            <person name="Torralba M."/>
            <person name="Gillis M."/>
            <person name="Methe B."/>
            <person name="Sutton G."/>
            <person name="Nelson K.E."/>
        </authorList>
    </citation>
    <scope>NUCLEOTIDE SEQUENCE [LARGE SCALE GENOMIC DNA]</scope>
    <source>
        <strain evidence="1 2">Fnf 1007</strain>
    </source>
</reference>
<dbReference type="EMBL" id="ALKK01000011">
    <property type="protein sequence ID" value="EJU18821.1"/>
    <property type="molecule type" value="Genomic_DNA"/>
</dbReference>
<comment type="caution">
    <text evidence="1">The sequence shown here is derived from an EMBL/GenBank/DDBJ whole genome shotgun (WGS) entry which is preliminary data.</text>
</comment>
<dbReference type="RefSeq" id="WP_005960433.1">
    <property type="nucleotide sequence ID" value="NZ_ALKK01000011.1"/>
</dbReference>
<accession>A0AAN3VX80</accession>
<name>A0AAN3VX80_9FUSO</name>
<gene>
    <name evidence="1" type="ORF">HMPREF1127_1135</name>
</gene>
<dbReference type="GeneID" id="75075181"/>
<proteinExistence type="predicted"/>
<organism evidence="1 2">
    <name type="scientific">Fusobacterium necrophorum subsp. funduliforme Fnf 1007</name>
    <dbReference type="NCBI Taxonomy" id="1161424"/>
    <lineage>
        <taxon>Bacteria</taxon>
        <taxon>Fusobacteriati</taxon>
        <taxon>Fusobacteriota</taxon>
        <taxon>Fusobacteriia</taxon>
        <taxon>Fusobacteriales</taxon>
        <taxon>Fusobacteriaceae</taxon>
        <taxon>Fusobacterium</taxon>
    </lineage>
</organism>
<evidence type="ECO:0000313" key="2">
    <source>
        <dbReference type="Proteomes" id="UP000003120"/>
    </source>
</evidence>
<evidence type="ECO:0000313" key="1">
    <source>
        <dbReference type="EMBL" id="EJU18821.1"/>
    </source>
</evidence>
<dbReference type="AlphaFoldDB" id="A0AAN3VX80"/>